<dbReference type="InterPro" id="IPR046346">
    <property type="entry name" value="Aminoacid_DH-like_N_sf"/>
</dbReference>
<dbReference type="SUPFAM" id="SSF51735">
    <property type="entry name" value="NAD(P)-binding Rossmann-fold domains"/>
    <property type="match status" value="1"/>
</dbReference>
<dbReference type="InterPro" id="IPR006096">
    <property type="entry name" value="Glu/Leu/Phe/Val/Trp_DH_C"/>
</dbReference>
<dbReference type="OrthoDB" id="19378at2"/>
<dbReference type="PANTHER" id="PTHR11606">
    <property type="entry name" value="GLUTAMATE DEHYDROGENASE"/>
    <property type="match status" value="1"/>
</dbReference>
<dbReference type="GO" id="GO:0004352">
    <property type="term" value="F:glutamate dehydrogenase (NAD+) activity"/>
    <property type="evidence" value="ECO:0007669"/>
    <property type="project" value="TreeGrafter"/>
</dbReference>
<feature type="domain" description="Glutamate/phenylalanine/leucine/valine/L-tryptophan dehydrogenase C-terminal" evidence="3">
    <location>
        <begin position="584"/>
        <end position="833"/>
    </location>
</feature>
<keyword evidence="2" id="KW-0560">Oxidoreductase</keyword>
<dbReference type="AlphaFoldDB" id="M1WJL2"/>
<reference evidence="5" key="2">
    <citation type="journal article" date="2013" name="Stand. Genomic Sci.">
        <title>Complete genome sequence of Desulfocapsa sulfexigens, a marine deltaproteobacterium specialized in disproportionating inorganic sulfur compounds.</title>
        <authorList>
            <person name="Finster K.W."/>
            <person name="Kjeldsen K.U."/>
            <person name="Kube M."/>
            <person name="Reinhardt R."/>
            <person name="Mussmann M."/>
            <person name="Amann R."/>
            <person name="Schreiber L."/>
        </authorList>
    </citation>
    <scope>NUCLEOTIDE SEQUENCE [LARGE SCALE GENOMIC DNA]</scope>
    <source>
        <strain evidence="5">DSM 10523 / SB164P1</strain>
    </source>
</reference>
<dbReference type="InterPro" id="IPR036291">
    <property type="entry name" value="NAD(P)-bd_dom_sf"/>
</dbReference>
<evidence type="ECO:0000256" key="1">
    <source>
        <dbReference type="ARBA" id="ARBA00006382"/>
    </source>
</evidence>
<dbReference type="GO" id="GO:0006538">
    <property type="term" value="P:L-glutamate catabolic process"/>
    <property type="evidence" value="ECO:0007669"/>
    <property type="project" value="TreeGrafter"/>
</dbReference>
<keyword evidence="5" id="KW-1185">Reference proteome</keyword>
<organism evidence="4 5">
    <name type="scientific">Pseudodesulfovibrio piezophilus (strain DSM 21447 / JCM 15486 / C1TLV30)</name>
    <name type="common">Desulfovibrio piezophilus</name>
    <dbReference type="NCBI Taxonomy" id="1322246"/>
    <lineage>
        <taxon>Bacteria</taxon>
        <taxon>Pseudomonadati</taxon>
        <taxon>Thermodesulfobacteriota</taxon>
        <taxon>Desulfovibrionia</taxon>
        <taxon>Desulfovibrionales</taxon>
        <taxon>Desulfovibrionaceae</taxon>
    </lineage>
</organism>
<protein>
    <submittedName>
        <fullName evidence="4">Glu/Leu/Phe/Val dehydrogenase</fullName>
    </submittedName>
</protein>
<dbReference type="Proteomes" id="UP000011724">
    <property type="component" value="Chromosome"/>
</dbReference>
<comment type="similarity">
    <text evidence="1">Belongs to the Glu/Leu/Phe/Val dehydrogenases family.</text>
</comment>
<name>M1WJL2_PSEP2</name>
<dbReference type="PATRIC" id="fig|879567.3.peg.880"/>
<dbReference type="PANTHER" id="PTHR11606:SF39">
    <property type="entry name" value="GLUTAMATE_PHENYLALANINE_LEUCINE_VALINE_L-TRYPTOPHAN DEHYDROGENASE C-TERMINAL DOMAIN-CONTAINING PROTEIN"/>
    <property type="match status" value="1"/>
</dbReference>
<dbReference type="Pfam" id="PF00208">
    <property type="entry name" value="ELFV_dehydrog"/>
    <property type="match status" value="1"/>
</dbReference>
<dbReference type="STRING" id="1322246.BN4_10854"/>
<gene>
    <name evidence="4" type="ordered locus">BN4_10854</name>
</gene>
<evidence type="ECO:0000313" key="4">
    <source>
        <dbReference type="EMBL" id="CCH48091.1"/>
    </source>
</evidence>
<dbReference type="SMART" id="SM00839">
    <property type="entry name" value="ELFV_dehydrog"/>
    <property type="match status" value="1"/>
</dbReference>
<proteinExistence type="inferred from homology"/>
<dbReference type="BioCyc" id="DPIE1322246:BN4_RS04375-MONOMER"/>
<dbReference type="KEGG" id="dpi:BN4_10854"/>
<dbReference type="HOGENOM" id="CLU_010860_0_0_7"/>
<evidence type="ECO:0000313" key="5">
    <source>
        <dbReference type="Proteomes" id="UP000011724"/>
    </source>
</evidence>
<evidence type="ECO:0000256" key="2">
    <source>
        <dbReference type="ARBA" id="ARBA00023002"/>
    </source>
</evidence>
<dbReference type="EMBL" id="FO203427">
    <property type="protein sequence ID" value="CCH48091.1"/>
    <property type="molecule type" value="Genomic_DNA"/>
</dbReference>
<dbReference type="RefSeq" id="WP_015414144.1">
    <property type="nucleotide sequence ID" value="NC_020409.1"/>
</dbReference>
<dbReference type="eggNOG" id="COG2902">
    <property type="taxonomic scope" value="Bacteria"/>
</dbReference>
<reference evidence="4 5" key="1">
    <citation type="journal article" date="2013" name="PLoS ONE">
        <title>The first genomic and proteomic characterization of a deep-sea sulfate reducer: insights into the piezophilic lifestyle of Desulfovibrio piezophilus.</title>
        <authorList>
            <person name="Pradel N."/>
            <person name="Ji B."/>
            <person name="Gimenez G."/>
            <person name="Talla E."/>
            <person name="Lenoble P."/>
            <person name="Garel M."/>
            <person name="Tamburini C."/>
            <person name="Fourquet P."/>
            <person name="Lebrun R."/>
            <person name="Bertin P."/>
            <person name="Denis Y."/>
            <person name="Pophillat M."/>
            <person name="Barbe V."/>
            <person name="Ollivier B."/>
            <person name="Dolla A."/>
        </authorList>
    </citation>
    <scope>NUCLEOTIDE SEQUENCE [LARGE SCALE GENOMIC DNA]</scope>
    <source>
        <strain evidence="5">DSM 10523 / SB164P1</strain>
    </source>
</reference>
<dbReference type="Gene3D" id="3.40.50.10860">
    <property type="entry name" value="Leucine Dehydrogenase, chain A, domain 1"/>
    <property type="match status" value="1"/>
</dbReference>
<accession>M1WJL2</accession>
<dbReference type="SUPFAM" id="SSF53223">
    <property type="entry name" value="Aminoacid dehydrogenase-like, N-terminal domain"/>
    <property type="match status" value="1"/>
</dbReference>
<dbReference type="Gene3D" id="3.40.50.720">
    <property type="entry name" value="NAD(P)-binding Rossmann-like Domain"/>
    <property type="match status" value="1"/>
</dbReference>
<sequence>MGDTLKVDPSVIRGKVEKKLHASAEKLIPWFLGDMPEYYFRTHSEEEQIKHVMALVSGMVRDEKQSMALHSQSGSMVTHITPGGDMRALAGVLKEYIDKDIQIARIYSSHDDTIRLDTLIFGPQISPDGEEPLRNALGMARDGEVSINEDDAEAFEHFLASASADYIEKFEPRRALRHFKTCLGVENKEGVQVLLEKEVHPGFDRIAIAMENPPRKGLLLRVVNLFARENIPVDRAYSDQFERGDKSPIVTMSFYLDRARIDMQEDSEQWRRFKRQCELTKWFAFHGLEALSEDDGWELGQVMLMQAASEFAHQFLISEDMHAYSSSRITYVVLKHRDIVAKLMGYFDARFNPEFQGDRVTIRSSRRQEVREEIRQISNVVHRRILVYIYRFFRYTLRTNYYLPEKLGLSFRLDPMILAPMPKEERPFGIYCFHGPYSFAFHVRYRDIARGGVRVVPTWTQEHFELESNRLFDEVTKLASAQQLKNKDIPEGGSKAVILLGPDADIELAVRSMVDSFLDLLVVPKGKNEFVLPGIVDYLGREEQIFLGPDENITPQHIMWITKRAELRGYKWPSAFMSSKPGAGIAHKEYGVTSEGVIVFAEELLKTLGIDPRSEPFTVKLTGGPAGDVASNVMKILIREYGENARIVAMTDGHGATYDPEGMDHAELLRLIEGNYKASHFDKSRLKGENAFVVSTEDPAGTRIRNELHNTAVADIFIPSGGRPDTINMSNWKRFLLEDGTSSARGLVEGANIFISAEARAEMERVGVLAVPGPSANKTGVICSSYEILAGLILSESEFLEIKETYVAQLMVILRARARSEARLLMREYKMAGGKRTITQLSYELSNSINTLADHVALVLEEGVGILADDPKLCDVLLSYCPAILVEKYRDRIVRDIPRRHQLALIASFVSAKMMYQEGMGWASTLVSVRDIPEVVLGYLEEEKKVVQLLEELQGVGLEHRDMVMEIIENAGRKYLTLQRLGLG</sequence>
<evidence type="ECO:0000259" key="3">
    <source>
        <dbReference type="SMART" id="SM00839"/>
    </source>
</evidence>